<dbReference type="STRING" id="348802.A0A0D2FLR5"/>
<evidence type="ECO:0000259" key="2">
    <source>
        <dbReference type="Pfam" id="PF25485"/>
    </source>
</evidence>
<name>A0A0D2FLR5_9EURO</name>
<dbReference type="OrthoDB" id="3563678at2759"/>
<dbReference type="HOGENOM" id="CLU_005932_0_0_1"/>
<dbReference type="RefSeq" id="XP_013321658.1">
    <property type="nucleotide sequence ID" value="XM_013466204.1"/>
</dbReference>
<dbReference type="GeneID" id="25323144"/>
<accession>A0A0D2FLR5</accession>
<feature type="compositionally biased region" description="Polar residues" evidence="1">
    <location>
        <begin position="482"/>
        <end position="493"/>
    </location>
</feature>
<protein>
    <recommendedName>
        <fullName evidence="2">DUF7908 domain-containing protein</fullName>
    </recommendedName>
</protein>
<dbReference type="InterPro" id="IPR057230">
    <property type="entry name" value="DUF7908"/>
</dbReference>
<dbReference type="Pfam" id="PF25485">
    <property type="entry name" value="DUF7908"/>
    <property type="match status" value="1"/>
</dbReference>
<proteinExistence type="predicted"/>
<evidence type="ECO:0000313" key="3">
    <source>
        <dbReference type="EMBL" id="KIW61074.1"/>
    </source>
</evidence>
<feature type="compositionally biased region" description="Low complexity" evidence="1">
    <location>
        <begin position="454"/>
        <end position="481"/>
    </location>
</feature>
<keyword evidence="4" id="KW-1185">Reference proteome</keyword>
<dbReference type="AlphaFoldDB" id="A0A0D2FLR5"/>
<sequence length="776" mass="78741">MGRRRLAGVALAAYLVSAVFGYGTTVSIAVSYCPATYTSSTTSLIRNATTTSITSSTPSSNPIVLAILKSSGGQPQYVAADGTLTNDSTLAVDFIINPTGQLMGAGGYISTDGNETSATFGVSPTVGPISTVFSLVSNDTLGQRDETASAKILVWRNRAFIGGEAIFCIFGSILEVAFGGEAPAGCIEVVLGAIPVSSLPSTSSTTTASQSSMTTGSGVFTNTITSTILVIPTTTVSFLSHTTEPSQLSSDVGHMSSSLFSPSSPSYGSFTTSPVVSSGAATSRVIQTTNMGSTLSPASSSSPSSNRPSSAPMSSTTPGYPAPTTTGTPNCYDRSPYDGTVNDDYLILCDTDLSGYDLERVAASNIAECIDQCNSYIPSSEGPCVAVAFDILAQANPCSLKYNISEVYKGADEFSQAAVLVNQPYSPEVVFADTSISSSTSGTEAFSTTPPPETTTTALMSSPSPISSISIEPPPVSSTTSAIPNTISLTSPGTSSQQHTSSLATSAAQSSPGVASSTTGRNTSPSPGTSSPTSAGTALSSTTSPGSAQQPSSTATSTGQQQSSSLSSSRPSSSYVASPQTPSTTSPVATSTTTVLQSTPRPASSSPTTSRSSTFAVTTVLSTISSSSLTTGIPTSTTTLPLSTTTTPSYCSASPTTTALCPTYSHQALNVNGDGSCYEVECSTALQGNILNGNSTTASSLKTCISYCTLYNVAIPYGCVGVNFLGSLAGSSPNCILMSGVSSTTSGSGIDFGSTLVPRLPCYLGPRVRNYQYYCH</sequence>
<dbReference type="Proteomes" id="UP000054342">
    <property type="component" value="Unassembled WGS sequence"/>
</dbReference>
<reference evidence="3 4" key="1">
    <citation type="submission" date="2015-01" db="EMBL/GenBank/DDBJ databases">
        <title>The Genome Sequence of Exophiala xenobiotica CBS118157.</title>
        <authorList>
            <consortium name="The Broad Institute Genomics Platform"/>
            <person name="Cuomo C."/>
            <person name="de Hoog S."/>
            <person name="Gorbushina A."/>
            <person name="Stielow B."/>
            <person name="Teixiera M."/>
            <person name="Abouelleil A."/>
            <person name="Chapman S.B."/>
            <person name="Priest M."/>
            <person name="Young S.K."/>
            <person name="Wortman J."/>
            <person name="Nusbaum C."/>
            <person name="Birren B."/>
        </authorList>
    </citation>
    <scope>NUCLEOTIDE SEQUENCE [LARGE SCALE GENOMIC DNA]</scope>
    <source>
        <strain evidence="3 4">CBS 118157</strain>
    </source>
</reference>
<feature type="domain" description="DUF7908" evidence="2">
    <location>
        <begin position="72"/>
        <end position="197"/>
    </location>
</feature>
<dbReference type="EMBL" id="KN847317">
    <property type="protein sequence ID" value="KIW61074.1"/>
    <property type="molecule type" value="Genomic_DNA"/>
</dbReference>
<feature type="region of interest" description="Disordered" evidence="1">
    <location>
        <begin position="438"/>
        <end position="612"/>
    </location>
</feature>
<feature type="region of interest" description="Disordered" evidence="1">
    <location>
        <begin position="291"/>
        <end position="335"/>
    </location>
</feature>
<evidence type="ECO:0000313" key="4">
    <source>
        <dbReference type="Proteomes" id="UP000054342"/>
    </source>
</evidence>
<feature type="compositionally biased region" description="Polar residues" evidence="1">
    <location>
        <begin position="438"/>
        <end position="447"/>
    </location>
</feature>
<evidence type="ECO:0000256" key="1">
    <source>
        <dbReference type="SAM" id="MobiDB-lite"/>
    </source>
</evidence>
<feature type="compositionally biased region" description="Low complexity" evidence="1">
    <location>
        <begin position="296"/>
        <end position="329"/>
    </location>
</feature>
<feature type="compositionally biased region" description="Low complexity" evidence="1">
    <location>
        <begin position="494"/>
        <end position="612"/>
    </location>
</feature>
<gene>
    <name evidence="3" type="ORF">PV05_01236</name>
</gene>
<organism evidence="3 4">
    <name type="scientific">Exophiala xenobiotica</name>
    <dbReference type="NCBI Taxonomy" id="348802"/>
    <lineage>
        <taxon>Eukaryota</taxon>
        <taxon>Fungi</taxon>
        <taxon>Dikarya</taxon>
        <taxon>Ascomycota</taxon>
        <taxon>Pezizomycotina</taxon>
        <taxon>Eurotiomycetes</taxon>
        <taxon>Chaetothyriomycetidae</taxon>
        <taxon>Chaetothyriales</taxon>
        <taxon>Herpotrichiellaceae</taxon>
        <taxon>Exophiala</taxon>
    </lineage>
</organism>
<feature type="region of interest" description="Disordered" evidence="1">
    <location>
        <begin position="627"/>
        <end position="647"/>
    </location>
</feature>